<comment type="caution">
    <text evidence="4">The sequence shown here is derived from an EMBL/GenBank/DDBJ whole genome shotgun (WGS) entry which is preliminary data.</text>
</comment>
<dbReference type="Proteomes" id="UP000218690">
    <property type="component" value="Unassembled WGS sequence"/>
</dbReference>
<dbReference type="AlphaFoldDB" id="A0A2A4AIT7"/>
<feature type="transmembrane region" description="Helical" evidence="2">
    <location>
        <begin position="1039"/>
        <end position="1056"/>
    </location>
</feature>
<feature type="transmembrane region" description="Helical" evidence="2">
    <location>
        <begin position="382"/>
        <end position="399"/>
    </location>
</feature>
<evidence type="ECO:0000256" key="1">
    <source>
        <dbReference type="SAM" id="MobiDB-lite"/>
    </source>
</evidence>
<feature type="region of interest" description="Disordered" evidence="1">
    <location>
        <begin position="662"/>
        <end position="683"/>
    </location>
</feature>
<dbReference type="EMBL" id="NWBP01000025">
    <property type="protein sequence ID" value="PCC82431.1"/>
    <property type="molecule type" value="Genomic_DNA"/>
</dbReference>
<keyword evidence="2" id="KW-0812">Transmembrane</keyword>
<gene>
    <name evidence="4" type="ORF">COM45_09015</name>
</gene>
<organism evidence="4 5">
    <name type="scientific">Corynebacterium accolens</name>
    <dbReference type="NCBI Taxonomy" id="38284"/>
    <lineage>
        <taxon>Bacteria</taxon>
        <taxon>Bacillati</taxon>
        <taxon>Actinomycetota</taxon>
        <taxon>Actinomycetes</taxon>
        <taxon>Mycobacteriales</taxon>
        <taxon>Corynebacteriaceae</taxon>
        <taxon>Corynebacterium</taxon>
    </lineage>
</organism>
<feature type="transmembrane region" description="Helical" evidence="2">
    <location>
        <begin position="278"/>
        <end position="303"/>
    </location>
</feature>
<protein>
    <recommendedName>
        <fullName evidence="3">Alpha-(1-&gt;3)-arabinofuranosyltransferase N-terminal GT-C domain-containing protein</fullName>
    </recommendedName>
</protein>
<feature type="transmembrane region" description="Helical" evidence="2">
    <location>
        <begin position="350"/>
        <end position="370"/>
    </location>
</feature>
<sequence length="1060" mass="113513">MNAQSRWRIGGLLALAVFVFTQPFGLVAADTKHDLTANPLGFLRGATSAYTEVFTLGQLQNQAYGYLFPQGPFFLLTSPLPDWVAQRLWWLLVLGVGFWGFHRLIYASLPPQFRGLRREGLRREFSPVWPFLAALLYALSPRALTTIGAISSETWPVMLAPWVILPFLRRELTWRCATAAVLPVAAMGAVNATATLAACVPAAVVLLYRRAWRPGLVWLAGCAAVSLWWIVPLLVLGRYAPPFTEFIESSYVTTRWLNLPEILRGTTSWAPFVDTERAAGYALATQPFFVLATMTVAAIGLYGLARLPRVWPVMACVGIAILGTHAAWYLNALDGPLAALRNLHKFDPLVRIPLLLGFAAAASALPLPRVRDEWLRPGRRQAVAVLVAAIACASFSPAWTGRLLPKGAYEKVPEYWHEAVDFLNTHAQGTRTLLFPEASFARQDWGWTRDEPAQPLLDVPWAVRDAIPLVPPEAIRGLDGVVAALHEDPATGSAALRRLGIGAVLLRHDLVSTEGANGRDDSQLAAWRDASSYGGQVHSFGPDDEVEVIILPHADDAVGTLTSANPVRVAGGGESLAFLDAHGDGSAPAYELVDRDADIVTDTPTLTDRNYGTLDGPISAPLAEGDPSTVNNRLRDYPSAGPLTKVVSHGGTVRASSSAADADAFGGANPARSRTAAVDGENSTAWWPAPGDTGWLELNKDPNTPAWHAPVVKLMATAHTEVTVRSGSAKVKVKLKPYRSREVRVPGGDTRSIRIDLSERVGIANAQVVGSPIERVVTVPATSPDVHQFFFQQLAQDTRILIRDFTVPRTMRLELDARKPVLIDGVRYNPGAHLTLRSGTHRVRSTGGWISLREVGWSPAAASKRTSGTIEATGQDRLLITGNAFNPGLQGHLDSEAGSIDLAPREINASLQAFVIPAGRSGSFRMSFAAARTYKAALGLGGALALLTVAGCLLSLRRRPTAPWQPDDGRGAHILAAVCGLGTLSLLGLPAVLAGVAAWVVLRWTSLSAAPLAAALTAAAGTMLARAPWASGSYAGDSVLVTCLCAASLACVLWPSRRAN</sequence>
<feature type="transmembrane region" description="Helical" evidence="2">
    <location>
        <begin position="88"/>
        <end position="107"/>
    </location>
</feature>
<proteinExistence type="predicted"/>
<feature type="transmembrane region" description="Helical" evidence="2">
    <location>
        <begin position="215"/>
        <end position="236"/>
    </location>
</feature>
<evidence type="ECO:0000256" key="2">
    <source>
        <dbReference type="SAM" id="Phobius"/>
    </source>
</evidence>
<feature type="transmembrane region" description="Helical" evidence="2">
    <location>
        <begin position="180"/>
        <end position="208"/>
    </location>
</feature>
<feature type="transmembrane region" description="Helical" evidence="2">
    <location>
        <begin position="936"/>
        <end position="954"/>
    </location>
</feature>
<evidence type="ECO:0000259" key="3">
    <source>
        <dbReference type="Pfam" id="PF11847"/>
    </source>
</evidence>
<feature type="transmembrane region" description="Helical" evidence="2">
    <location>
        <begin position="128"/>
        <end position="150"/>
    </location>
</feature>
<feature type="region of interest" description="Disordered" evidence="1">
    <location>
        <begin position="608"/>
        <end position="627"/>
    </location>
</feature>
<evidence type="ECO:0000313" key="4">
    <source>
        <dbReference type="EMBL" id="PCC82431.1"/>
    </source>
</evidence>
<reference evidence="4 5" key="1">
    <citation type="submission" date="2017-09" db="EMBL/GenBank/DDBJ databases">
        <title>Draft Genome Sequence of Corynebacterium accolens AH4003.</title>
        <authorList>
            <person name="Chen Y."/>
            <person name="Oosthuysen W.F."/>
            <person name="Kelley S."/>
            <person name="Horswill A."/>
        </authorList>
    </citation>
    <scope>NUCLEOTIDE SEQUENCE [LARGE SCALE GENOMIC DNA]</scope>
    <source>
        <strain evidence="4 5">AH4003</strain>
    </source>
</reference>
<feature type="domain" description="Alpha-(1-&gt;3)-arabinofuranosyltransferase N-terminal GT-C" evidence="3">
    <location>
        <begin position="15"/>
        <end position="633"/>
    </location>
</feature>
<keyword evidence="2" id="KW-0472">Membrane</keyword>
<feature type="transmembrane region" description="Helical" evidence="2">
    <location>
        <begin position="974"/>
        <end position="1002"/>
    </location>
</feature>
<dbReference type="InterPro" id="IPR021798">
    <property type="entry name" value="AftD_N"/>
</dbReference>
<keyword evidence="2" id="KW-1133">Transmembrane helix</keyword>
<dbReference type="GO" id="GO:0016740">
    <property type="term" value="F:transferase activity"/>
    <property type="evidence" value="ECO:0007669"/>
    <property type="project" value="InterPro"/>
</dbReference>
<accession>A0A2A4AIT7</accession>
<evidence type="ECO:0000313" key="5">
    <source>
        <dbReference type="Proteomes" id="UP000218690"/>
    </source>
</evidence>
<name>A0A2A4AIT7_9CORY</name>
<feature type="transmembrane region" description="Helical" evidence="2">
    <location>
        <begin position="310"/>
        <end position="330"/>
    </location>
</feature>
<dbReference type="Pfam" id="PF11847">
    <property type="entry name" value="GT-C_AftD"/>
    <property type="match status" value="1"/>
</dbReference>